<reference evidence="3 4" key="1">
    <citation type="journal article" date="2014" name="Genome Biol. Evol.">
        <title>The secreted proteins of Achlya hypogyna and Thraustotheca clavata identify the ancestral oomycete secretome and reveal gene acquisitions by horizontal gene transfer.</title>
        <authorList>
            <person name="Misner I."/>
            <person name="Blouin N."/>
            <person name="Leonard G."/>
            <person name="Richards T.A."/>
            <person name="Lane C.E."/>
        </authorList>
    </citation>
    <scope>NUCLEOTIDE SEQUENCE [LARGE SCALE GENOMIC DNA]</scope>
    <source>
        <strain evidence="3 4">ATCC 48635</strain>
    </source>
</reference>
<gene>
    <name evidence="3" type="ORF">ACHHYP_01448</name>
</gene>
<feature type="transmembrane region" description="Helical" evidence="2">
    <location>
        <begin position="134"/>
        <end position="155"/>
    </location>
</feature>
<sequence>MKGCFWAANGTCAKDYWPYCGYDWLISVPLALLWSVWFFYGLMRLRQASRTALGLQFDVAKIHDPLAQGMAIALSQRKSATTQRRRFQRYMKLGAMWAEWPTLTYTPLTIGFKVAGAPSWLQPLYFSLNFPLEVMNLSLAVLSCCSILVLRHCRFRSQSRDYWLKKYVYPVTFDVLYIPLTSTFVRLATCPEGYPRIALPGGGTCDCVDRFGIFWALGFTGFVALYVAALHYKMHIEPLATTMDFRFQTSFQIIMVMARTLNPIVSMLVSELNLRQHQATGILIAFGFFGCMGFLFTYNHKVQPCIGSGRLPNNIRALTFSSAMYSTVATFAFVVRPTAIVNLYYSLVPLPVLWIIMWRRNDRRATQFHIADKSILGLLCDSSPQSKAVGTIAALYMDPAKLHPNDYCALVTQIGEIAKPTRTHDLVTRIYALRILWFCHIHSFRKQKRVIGEADKSAAIPFKLFFKDVENATRKAPKPRTTESPAKHKICTKIHRIHHIKEASNQGTSSTSDLHAVRQGVLRMSLSKFNLVAPFMARLSAPQSIALNETYHIVAIRGKRWIAKEQTPQSAVTHHAELLATALDTLNDACMLQCIPAMHECAVFLLEWYESRYMRLSKASYLHVLTAICATRDLKRVVDATHTLHKLCLDGHLSTQLWLQSADYFNNFSVALDHPNPTTVYKCATVLALVLQVAEKDPKTNPFVMLTPEAMNRVMRAVGQWTDDYRISATVEAICMRLYSMEVNHQRNRAQRRKKRAHGFLAWLQEQFLTKIQGGAVQSSGSMNIRSTVAATASRRNSESYANMAARVAPPGTRKASFIGRSTAVVGPTFSAAGPTLSAVTEAAAAAPPQPEARSITVDLMLDRSFKPELSTAGPKRSLARPDKCILVTPVVLKEVERRRATRRQLEELLRRARAMYEDSAEVADAPVARGRRPRNHDLAEAKFNLVMIYTTANACALSDFVETGLEMGLRYFFEAHVRPMIVANSAAQPPAKPWQFWRKR</sequence>
<keyword evidence="1" id="KW-0175">Coiled coil</keyword>
<feature type="transmembrane region" description="Helical" evidence="2">
    <location>
        <begin position="253"/>
        <end position="272"/>
    </location>
</feature>
<evidence type="ECO:0000256" key="1">
    <source>
        <dbReference type="SAM" id="Coils"/>
    </source>
</evidence>
<evidence type="ECO:0000256" key="2">
    <source>
        <dbReference type="SAM" id="Phobius"/>
    </source>
</evidence>
<keyword evidence="2" id="KW-1133">Transmembrane helix</keyword>
<feature type="transmembrane region" description="Helical" evidence="2">
    <location>
        <begin position="24"/>
        <end position="43"/>
    </location>
</feature>
<keyword evidence="2" id="KW-0472">Membrane</keyword>
<accession>A0A1V9Z8U0</accession>
<feature type="transmembrane region" description="Helical" evidence="2">
    <location>
        <begin position="278"/>
        <end position="296"/>
    </location>
</feature>
<dbReference type="Proteomes" id="UP000243579">
    <property type="component" value="Unassembled WGS sequence"/>
</dbReference>
<feature type="transmembrane region" description="Helical" evidence="2">
    <location>
        <begin position="341"/>
        <end position="358"/>
    </location>
</feature>
<dbReference type="EMBL" id="JNBR01000366">
    <property type="protein sequence ID" value="OQR94361.1"/>
    <property type="molecule type" value="Genomic_DNA"/>
</dbReference>
<organism evidence="3 4">
    <name type="scientific">Achlya hypogyna</name>
    <name type="common">Oomycete</name>
    <name type="synonym">Protoachlya hypogyna</name>
    <dbReference type="NCBI Taxonomy" id="1202772"/>
    <lineage>
        <taxon>Eukaryota</taxon>
        <taxon>Sar</taxon>
        <taxon>Stramenopiles</taxon>
        <taxon>Oomycota</taxon>
        <taxon>Saprolegniomycetes</taxon>
        <taxon>Saprolegniales</taxon>
        <taxon>Achlyaceae</taxon>
        <taxon>Achlya</taxon>
    </lineage>
</organism>
<feature type="transmembrane region" description="Helical" evidence="2">
    <location>
        <begin position="213"/>
        <end position="232"/>
    </location>
</feature>
<keyword evidence="2" id="KW-0812">Transmembrane</keyword>
<feature type="coiled-coil region" evidence="1">
    <location>
        <begin position="896"/>
        <end position="923"/>
    </location>
</feature>
<evidence type="ECO:0000313" key="4">
    <source>
        <dbReference type="Proteomes" id="UP000243579"/>
    </source>
</evidence>
<feature type="transmembrane region" description="Helical" evidence="2">
    <location>
        <begin position="317"/>
        <end position="335"/>
    </location>
</feature>
<keyword evidence="4" id="KW-1185">Reference proteome</keyword>
<dbReference type="AlphaFoldDB" id="A0A1V9Z8U0"/>
<dbReference type="OrthoDB" id="70232at2759"/>
<comment type="caution">
    <text evidence="3">The sequence shown here is derived from an EMBL/GenBank/DDBJ whole genome shotgun (WGS) entry which is preliminary data.</text>
</comment>
<name>A0A1V9Z8U0_ACHHY</name>
<feature type="transmembrane region" description="Helical" evidence="2">
    <location>
        <begin position="93"/>
        <end position="114"/>
    </location>
</feature>
<evidence type="ECO:0000313" key="3">
    <source>
        <dbReference type="EMBL" id="OQR94361.1"/>
    </source>
</evidence>
<proteinExistence type="predicted"/>
<protein>
    <submittedName>
        <fullName evidence="3">Uncharacterized protein</fullName>
    </submittedName>
</protein>